<sequence>MNQLVQVLRSLLKKAIEEEDSSYKLLLTNLLAVAIINSAGRLCVDYFSRRSYSVQSQRKDNQSQALRIQSQALVQDQEKKKQAKSEAVDILRRVARAGCQLLSSIQNGESDRSLQKKRTQVLLLYRGALHNYGKKTRQPSGALKSFWKLSNGKYFYRGYILEATPIEEAFGPAVQSERDAMRSFSWCNYNTVGNIH</sequence>
<evidence type="ECO:0000313" key="1">
    <source>
        <dbReference type="EMBL" id="KZV19597.1"/>
    </source>
</evidence>
<organism evidence="1 2">
    <name type="scientific">Dorcoceras hygrometricum</name>
    <dbReference type="NCBI Taxonomy" id="472368"/>
    <lineage>
        <taxon>Eukaryota</taxon>
        <taxon>Viridiplantae</taxon>
        <taxon>Streptophyta</taxon>
        <taxon>Embryophyta</taxon>
        <taxon>Tracheophyta</taxon>
        <taxon>Spermatophyta</taxon>
        <taxon>Magnoliopsida</taxon>
        <taxon>eudicotyledons</taxon>
        <taxon>Gunneridae</taxon>
        <taxon>Pentapetalae</taxon>
        <taxon>asterids</taxon>
        <taxon>lamiids</taxon>
        <taxon>Lamiales</taxon>
        <taxon>Gesneriaceae</taxon>
        <taxon>Didymocarpoideae</taxon>
        <taxon>Trichosporeae</taxon>
        <taxon>Loxocarpinae</taxon>
        <taxon>Dorcoceras</taxon>
    </lineage>
</organism>
<dbReference type="EMBL" id="KV016524">
    <property type="protein sequence ID" value="KZV19597.1"/>
    <property type="molecule type" value="Genomic_DNA"/>
</dbReference>
<proteinExistence type="predicted"/>
<name>A0A2Z7ACX2_9LAMI</name>
<accession>A0A2Z7ACX2</accession>
<protein>
    <submittedName>
        <fullName evidence="1">Uncharacterized protein</fullName>
    </submittedName>
</protein>
<reference evidence="1 2" key="1">
    <citation type="journal article" date="2015" name="Proc. Natl. Acad. Sci. U.S.A.">
        <title>The resurrection genome of Boea hygrometrica: A blueprint for survival of dehydration.</title>
        <authorList>
            <person name="Xiao L."/>
            <person name="Yang G."/>
            <person name="Zhang L."/>
            <person name="Yang X."/>
            <person name="Zhao S."/>
            <person name="Ji Z."/>
            <person name="Zhou Q."/>
            <person name="Hu M."/>
            <person name="Wang Y."/>
            <person name="Chen M."/>
            <person name="Xu Y."/>
            <person name="Jin H."/>
            <person name="Xiao X."/>
            <person name="Hu G."/>
            <person name="Bao F."/>
            <person name="Hu Y."/>
            <person name="Wan P."/>
            <person name="Li L."/>
            <person name="Deng X."/>
            <person name="Kuang T."/>
            <person name="Xiang C."/>
            <person name="Zhu J.K."/>
            <person name="Oliver M.J."/>
            <person name="He Y."/>
        </authorList>
    </citation>
    <scope>NUCLEOTIDE SEQUENCE [LARGE SCALE GENOMIC DNA]</scope>
    <source>
        <strain evidence="2">cv. XS01</strain>
    </source>
</reference>
<keyword evidence="2" id="KW-1185">Reference proteome</keyword>
<gene>
    <name evidence="1" type="ORF">F511_44128</name>
</gene>
<dbReference type="Proteomes" id="UP000250235">
    <property type="component" value="Unassembled WGS sequence"/>
</dbReference>
<evidence type="ECO:0000313" key="2">
    <source>
        <dbReference type="Proteomes" id="UP000250235"/>
    </source>
</evidence>
<dbReference type="AlphaFoldDB" id="A0A2Z7ACX2"/>